<dbReference type="InterPro" id="IPR036291">
    <property type="entry name" value="NAD(P)-bd_dom_sf"/>
</dbReference>
<dbReference type="SUPFAM" id="SSF51735">
    <property type="entry name" value="NAD(P)-binding Rossmann-fold domains"/>
    <property type="match status" value="1"/>
</dbReference>
<evidence type="ECO:0000313" key="3">
    <source>
        <dbReference type="EMBL" id="OLF96758.1"/>
    </source>
</evidence>
<dbReference type="PANTHER" id="PTHR43245">
    <property type="entry name" value="BIFUNCTIONAL POLYMYXIN RESISTANCE PROTEIN ARNA"/>
    <property type="match status" value="1"/>
</dbReference>
<dbReference type="Proteomes" id="UP001216709">
    <property type="component" value="Unassembled WGS sequence"/>
</dbReference>
<dbReference type="RefSeq" id="WP_025810974.1">
    <property type="nucleotide sequence ID" value="NZ_AP023088.1"/>
</dbReference>
<dbReference type="EMBL" id="LKPO01000004">
    <property type="protein sequence ID" value="OLF96758.1"/>
    <property type="molecule type" value="Genomic_DNA"/>
</dbReference>
<dbReference type="PANTHER" id="PTHR43245:SF55">
    <property type="entry name" value="NAD(P)-BINDING DOMAIN-CONTAINING PROTEIN"/>
    <property type="match status" value="1"/>
</dbReference>
<evidence type="ECO:0000313" key="4">
    <source>
        <dbReference type="Proteomes" id="UP000185604"/>
    </source>
</evidence>
<organism evidence="3 4">
    <name type="scientific">Bacillus paralicheniformis</name>
    <dbReference type="NCBI Taxonomy" id="1648923"/>
    <lineage>
        <taxon>Bacteria</taxon>
        <taxon>Bacillati</taxon>
        <taxon>Bacillota</taxon>
        <taxon>Bacilli</taxon>
        <taxon>Bacillales</taxon>
        <taxon>Bacillaceae</taxon>
        <taxon>Bacillus</taxon>
    </lineage>
</organism>
<evidence type="ECO:0000259" key="1">
    <source>
        <dbReference type="Pfam" id="PF01370"/>
    </source>
</evidence>
<evidence type="ECO:0000313" key="2">
    <source>
        <dbReference type="EMBL" id="MDE1453192.1"/>
    </source>
</evidence>
<reference evidence="2" key="2">
    <citation type="submission" date="2022-12" db="EMBL/GenBank/DDBJ databases">
        <title>Draft Genome Sequences of Bacillus licheniformis and Bacillus paralicheniformis strains isolated from Irish skim milk powders.</title>
        <authorList>
            <person name="Lourenco A."/>
            <person name="Li F."/>
            <person name="Geraldine D."/>
            <person name="Tobin J.T."/>
            <person name="Butler F."/>
            <person name="Jordan K."/>
            <person name="Obrien T."/>
        </authorList>
    </citation>
    <scope>NUCLEOTIDE SEQUENCE</scope>
    <source>
        <strain evidence="2">3370</strain>
    </source>
</reference>
<reference evidence="3 4" key="1">
    <citation type="journal article" date="2016" name="Front. Microbiol.">
        <title>High-Level Heat Resistance of Spores of Bacillus amyloliquefaciens and Bacillus licheniformis Results from the Presence of a spoVA Operon in a Tn1546 Transposon.</title>
        <authorList>
            <person name="Berendsen E.M."/>
            <person name="Koning R.A."/>
            <person name="Boekhorst J."/>
            <person name="de Jong A."/>
            <person name="Kuipers O.P."/>
            <person name="Wells-Bennik M.H."/>
        </authorList>
    </citation>
    <scope>NUCLEOTIDE SEQUENCE [LARGE SCALE GENOMIC DNA]</scope>
    <source>
        <strain evidence="3 4">B4121</strain>
    </source>
</reference>
<dbReference type="InterPro" id="IPR001509">
    <property type="entry name" value="Epimerase_deHydtase"/>
</dbReference>
<protein>
    <submittedName>
        <fullName evidence="2">NAD(P)-dependent oxidoreductase</fullName>
    </submittedName>
    <submittedName>
        <fullName evidence="3">UDP-glucose 4-epimerase</fullName>
    </submittedName>
</protein>
<name>A0A7Z0X0I6_9BACI</name>
<sequence length="254" mass="27842">MKKVTIIGGNGTVGRVLAGGLAGEGYEVTVLDLKEPDEKPAVRFVRVDAADYNEVVKSIPLNTDAVINLLAVKPTGDLLDRREFEKMTDIFFKATYTILRAAAELGVPKVVFASSNHVTDVYEKNGDSLLGRKINTDDYPQSKSLYGLLKLASENLGYLFSHQSDAKVSVINLRIGTAAENEQETLRAKPRSKKTLLSHPDLVQIFKAAIESGKTYGTYYAVSDNKGRPWSIDSAIRELGFKPKVSTSDILDED</sequence>
<proteinExistence type="predicted"/>
<gene>
    <name evidence="3" type="ORF">B4121_0969</name>
    <name evidence="2" type="ORF">PVN32_13515</name>
</gene>
<dbReference type="AlphaFoldDB" id="A0A7Z0X0I6"/>
<comment type="caution">
    <text evidence="3">The sequence shown here is derived from an EMBL/GenBank/DDBJ whole genome shotgun (WGS) entry which is preliminary data.</text>
</comment>
<feature type="domain" description="NAD-dependent epimerase/dehydratase" evidence="1">
    <location>
        <begin position="4"/>
        <end position="176"/>
    </location>
</feature>
<dbReference type="EMBL" id="JARAFO010000039">
    <property type="protein sequence ID" value="MDE1453192.1"/>
    <property type="molecule type" value="Genomic_DNA"/>
</dbReference>
<dbReference type="Proteomes" id="UP000185604">
    <property type="component" value="Unassembled WGS sequence"/>
</dbReference>
<dbReference type="InterPro" id="IPR050177">
    <property type="entry name" value="Lipid_A_modif_metabolic_enz"/>
</dbReference>
<accession>A0A7Z0X0I6</accession>
<dbReference type="Gene3D" id="3.40.50.720">
    <property type="entry name" value="NAD(P)-binding Rossmann-like Domain"/>
    <property type="match status" value="1"/>
</dbReference>
<dbReference type="Pfam" id="PF01370">
    <property type="entry name" value="Epimerase"/>
    <property type="match status" value="1"/>
</dbReference>